<dbReference type="CDD" id="cd00093">
    <property type="entry name" value="HTH_XRE"/>
    <property type="match status" value="1"/>
</dbReference>
<reference evidence="3" key="2">
    <citation type="submission" date="2016-10" db="EMBL/GenBank/DDBJ databases">
        <authorList>
            <person name="de Groot N.N."/>
        </authorList>
    </citation>
    <scope>NUCLEOTIDE SEQUENCE [LARGE SCALE GENOMIC DNA]</scope>
    <source>
        <strain evidence="3">DSM 17908</strain>
    </source>
</reference>
<evidence type="ECO:0000313" key="3">
    <source>
        <dbReference type="EMBL" id="SFK08695.1"/>
    </source>
</evidence>
<evidence type="ECO:0000259" key="1">
    <source>
        <dbReference type="PROSITE" id="PS50943"/>
    </source>
</evidence>
<gene>
    <name evidence="3" type="ORF">SAMN05421680_12817</name>
    <name evidence="2" type="ORF">Xmau_02896</name>
</gene>
<proteinExistence type="predicted"/>
<keyword evidence="5" id="KW-1185">Reference proteome</keyword>
<feature type="domain" description="HTH cro/C1-type" evidence="1">
    <location>
        <begin position="19"/>
        <end position="62"/>
    </location>
</feature>
<dbReference type="RefSeq" id="WP_092513749.1">
    <property type="nucleotide sequence ID" value="NZ_CAWNQB010000003.1"/>
</dbReference>
<reference evidence="4" key="1">
    <citation type="submission" date="2016-10" db="EMBL/GenBank/DDBJ databases">
        <authorList>
            <person name="Varghese N."/>
            <person name="Submissions S."/>
        </authorList>
    </citation>
    <scope>NUCLEOTIDE SEQUENCE [LARGE SCALE GENOMIC DNA]</scope>
    <source>
        <strain evidence="4">DSM 17908</strain>
    </source>
</reference>
<evidence type="ECO:0000313" key="2">
    <source>
        <dbReference type="EMBL" id="PHM39292.1"/>
    </source>
</evidence>
<dbReference type="InterPro" id="IPR001387">
    <property type="entry name" value="Cro/C1-type_HTH"/>
</dbReference>
<organism evidence="3 4">
    <name type="scientific">Xenorhabdus mauleonii</name>
    <dbReference type="NCBI Taxonomy" id="351675"/>
    <lineage>
        <taxon>Bacteria</taxon>
        <taxon>Pseudomonadati</taxon>
        <taxon>Pseudomonadota</taxon>
        <taxon>Gammaproteobacteria</taxon>
        <taxon>Enterobacterales</taxon>
        <taxon>Morganellaceae</taxon>
        <taxon>Xenorhabdus</taxon>
    </lineage>
</organism>
<dbReference type="GO" id="GO:0003677">
    <property type="term" value="F:DNA binding"/>
    <property type="evidence" value="ECO:0007669"/>
    <property type="project" value="UniProtKB-KW"/>
</dbReference>
<protein>
    <submittedName>
        <fullName evidence="2 3">Transcriptional regulator</fullName>
    </submittedName>
</protein>
<dbReference type="EMBL" id="FORG01000028">
    <property type="protein sequence ID" value="SFK08695.1"/>
    <property type="molecule type" value="Genomic_DNA"/>
</dbReference>
<sequence>MLIRNIAYLMAIHGLKSATKLAEILDIPQSTLHRLTSGEVEDPKYFTLKTIGDYFGRTPAELMECDLSEIDGDRPYIHTTDDAPESKFQALPEDVRQAAIEAYKEIVIREARIPEIKYGELEKYAEIQTARLENLAENLVNGFSKLIES</sequence>
<dbReference type="OrthoDB" id="6448016at2"/>
<dbReference type="InterPro" id="IPR010982">
    <property type="entry name" value="Lambda_DNA-bd_dom_sf"/>
</dbReference>
<dbReference type="SUPFAM" id="SSF47413">
    <property type="entry name" value="lambda repressor-like DNA-binding domains"/>
    <property type="match status" value="1"/>
</dbReference>
<reference evidence="2 5" key="3">
    <citation type="journal article" date="2017" name="Nat. Microbiol.">
        <title>Natural product diversity associated with the nematode symbionts Photorhabdus and Xenorhabdus.</title>
        <authorList>
            <person name="Tobias N.J."/>
            <person name="Wolff H."/>
            <person name="Djahanschiri B."/>
            <person name="Grundmann F."/>
            <person name="Kronenwerth M."/>
            <person name="Shi Y.M."/>
            <person name="Simonyi S."/>
            <person name="Grun P."/>
            <person name="Shapiro-Ilan D."/>
            <person name="Pidot S.J."/>
            <person name="Stinear T.P."/>
            <person name="Ebersberger I."/>
            <person name="Bode H.B."/>
        </authorList>
    </citation>
    <scope>NUCLEOTIDE SEQUENCE [LARGE SCALE GENOMIC DNA]</scope>
    <source>
        <strain evidence="2 5">DSM 17908</strain>
    </source>
</reference>
<dbReference type="EMBL" id="NITY01000011">
    <property type="protein sequence ID" value="PHM39292.1"/>
    <property type="molecule type" value="Genomic_DNA"/>
</dbReference>
<dbReference type="Proteomes" id="UP000198919">
    <property type="component" value="Unassembled WGS sequence"/>
</dbReference>
<dbReference type="Gene3D" id="1.10.260.40">
    <property type="entry name" value="lambda repressor-like DNA-binding domains"/>
    <property type="match status" value="1"/>
</dbReference>
<dbReference type="SMART" id="SM00530">
    <property type="entry name" value="HTH_XRE"/>
    <property type="match status" value="1"/>
</dbReference>
<evidence type="ECO:0000313" key="4">
    <source>
        <dbReference type="Proteomes" id="UP000198919"/>
    </source>
</evidence>
<evidence type="ECO:0000313" key="5">
    <source>
        <dbReference type="Proteomes" id="UP000224607"/>
    </source>
</evidence>
<accession>A0A1I3WMI6</accession>
<dbReference type="PROSITE" id="PS50943">
    <property type="entry name" value="HTH_CROC1"/>
    <property type="match status" value="1"/>
</dbReference>
<keyword evidence="3" id="KW-0238">DNA-binding</keyword>
<dbReference type="Proteomes" id="UP000224607">
    <property type="component" value="Unassembled WGS sequence"/>
</dbReference>
<name>A0A1I3WMI6_9GAMM</name>
<dbReference type="AlphaFoldDB" id="A0A1I3WMI6"/>
<dbReference type="Pfam" id="PF13443">
    <property type="entry name" value="HTH_26"/>
    <property type="match status" value="1"/>
</dbReference>